<dbReference type="GO" id="GO:0031418">
    <property type="term" value="F:L-ascorbic acid binding"/>
    <property type="evidence" value="ECO:0007669"/>
    <property type="project" value="InterPro"/>
</dbReference>
<protein>
    <recommendedName>
        <fullName evidence="4">procollagen-proline 4-dioxygenase</fullName>
        <ecNumber evidence="4">1.14.11.2</ecNumber>
    </recommendedName>
</protein>
<evidence type="ECO:0000313" key="17">
    <source>
        <dbReference type="Proteomes" id="UP001489004"/>
    </source>
</evidence>
<keyword evidence="5" id="KW-0812">Transmembrane</keyword>
<dbReference type="Pfam" id="PF13640">
    <property type="entry name" value="2OG-FeII_Oxy_3"/>
    <property type="match status" value="1"/>
</dbReference>
<accession>A0AAW1PY92</accession>
<dbReference type="SMART" id="SM00702">
    <property type="entry name" value="P4Hc"/>
    <property type="match status" value="1"/>
</dbReference>
<dbReference type="InterPro" id="IPR003582">
    <property type="entry name" value="ShKT_dom"/>
</dbReference>
<dbReference type="Proteomes" id="UP001489004">
    <property type="component" value="Unassembled WGS sequence"/>
</dbReference>
<feature type="domain" description="Fe2OG dioxygenase" evidence="15">
    <location>
        <begin position="131"/>
        <end position="259"/>
    </location>
</feature>
<dbReference type="PROSITE" id="PS51471">
    <property type="entry name" value="FE2OG_OXY"/>
    <property type="match status" value="1"/>
</dbReference>
<dbReference type="InterPro" id="IPR005123">
    <property type="entry name" value="Oxoglu/Fe-dep_dioxygenase_dom"/>
</dbReference>
<dbReference type="GO" id="GO:0005506">
    <property type="term" value="F:iron ion binding"/>
    <property type="evidence" value="ECO:0007669"/>
    <property type="project" value="InterPro"/>
</dbReference>
<keyword evidence="13" id="KW-0325">Glycoprotein</keyword>
<evidence type="ECO:0000313" key="16">
    <source>
        <dbReference type="EMBL" id="KAK9814785.1"/>
    </source>
</evidence>
<dbReference type="EMBL" id="JALJOR010000007">
    <property type="protein sequence ID" value="KAK9814785.1"/>
    <property type="molecule type" value="Genomic_DNA"/>
</dbReference>
<dbReference type="InterPro" id="IPR045054">
    <property type="entry name" value="P4HA-like"/>
</dbReference>
<evidence type="ECO:0000256" key="4">
    <source>
        <dbReference type="ARBA" id="ARBA00012269"/>
    </source>
</evidence>
<evidence type="ECO:0000256" key="6">
    <source>
        <dbReference type="ARBA" id="ARBA00022723"/>
    </source>
</evidence>
<comment type="subcellular location">
    <subcellularLocation>
        <location evidence="2">Endoplasmic reticulum membrane</location>
        <topology evidence="2">Single-pass type II membrane protein</topology>
    </subcellularLocation>
</comment>
<keyword evidence="8" id="KW-0735">Signal-anchor</keyword>
<evidence type="ECO:0000256" key="5">
    <source>
        <dbReference type="ARBA" id="ARBA00022692"/>
    </source>
</evidence>
<keyword evidence="6" id="KW-0479">Metal-binding</keyword>
<dbReference type="InterPro" id="IPR006620">
    <property type="entry name" value="Pro_4_hyd_alph"/>
</dbReference>
<evidence type="ECO:0000256" key="8">
    <source>
        <dbReference type="ARBA" id="ARBA00022968"/>
    </source>
</evidence>
<keyword evidence="11" id="KW-0408">Iron</keyword>
<dbReference type="Gene3D" id="2.60.120.620">
    <property type="entry name" value="q2cbj1_9rhob like domain"/>
    <property type="match status" value="1"/>
</dbReference>
<gene>
    <name evidence="16" type="ORF">WJX72_011443</name>
</gene>
<dbReference type="PANTHER" id="PTHR10869:SF238">
    <property type="entry name" value="PROLYL 4-HYDROXYLASE 6-RELATED"/>
    <property type="match status" value="1"/>
</dbReference>
<evidence type="ECO:0000256" key="13">
    <source>
        <dbReference type="ARBA" id="ARBA00023180"/>
    </source>
</evidence>
<proteinExistence type="inferred from homology"/>
<organism evidence="16 17">
    <name type="scientific">[Myrmecia] bisecta</name>
    <dbReference type="NCBI Taxonomy" id="41462"/>
    <lineage>
        <taxon>Eukaryota</taxon>
        <taxon>Viridiplantae</taxon>
        <taxon>Chlorophyta</taxon>
        <taxon>core chlorophytes</taxon>
        <taxon>Trebouxiophyceae</taxon>
        <taxon>Trebouxiales</taxon>
        <taxon>Trebouxiaceae</taxon>
        <taxon>Myrmecia</taxon>
    </lineage>
</organism>
<dbReference type="EC" id="1.14.11.2" evidence="4"/>
<dbReference type="InterPro" id="IPR044862">
    <property type="entry name" value="Pro_4_hyd_alph_FE2OG_OXY"/>
</dbReference>
<evidence type="ECO:0000259" key="15">
    <source>
        <dbReference type="PROSITE" id="PS51471"/>
    </source>
</evidence>
<name>A0AAW1PY92_9CHLO</name>
<evidence type="ECO:0000256" key="7">
    <source>
        <dbReference type="ARBA" id="ARBA00022964"/>
    </source>
</evidence>
<dbReference type="AlphaFoldDB" id="A0AAW1PY92"/>
<evidence type="ECO:0000256" key="11">
    <source>
        <dbReference type="ARBA" id="ARBA00023004"/>
    </source>
</evidence>
<keyword evidence="7" id="KW-0223">Dioxygenase</keyword>
<sequence>MPQCTLCGKAEPNFIGWKGESYHPASVWGREPGSTGATSTPASPRRWLERLSWRPRAQLFHNFLSAEECNQIIELARPRITRSNVIDSTTGQEAEDPIRTSWGTFLRRGETDLVAEVESRIASWTMLPTEHGEDIQVLRYQNGQKYDAHWDWFDDPVKHKTHLGAGNRVATVLMYLSDVEEGGETAFPQSIGLEDNQPRHNKSWSSCPAGHVAVHARKGDALMFWDLQPDGQTGDPASMHAGCPVIAGEKWSATKWIHTRPYGGTAAHVEQPTDCMDLLAECGGWAKQGECERNAVYMIGDVGFVGQCRKSCEVCIDCPPGDVLCGRRNQRLRSLQQK</sequence>
<evidence type="ECO:0000256" key="9">
    <source>
        <dbReference type="ARBA" id="ARBA00022989"/>
    </source>
</evidence>
<comment type="cofactor">
    <cofactor evidence="1">
        <name>L-ascorbate</name>
        <dbReference type="ChEBI" id="CHEBI:38290"/>
    </cofactor>
</comment>
<reference evidence="16 17" key="1">
    <citation type="journal article" date="2024" name="Nat. Commun.">
        <title>Phylogenomics reveals the evolutionary origins of lichenization in chlorophyte algae.</title>
        <authorList>
            <person name="Puginier C."/>
            <person name="Libourel C."/>
            <person name="Otte J."/>
            <person name="Skaloud P."/>
            <person name="Haon M."/>
            <person name="Grisel S."/>
            <person name="Petersen M."/>
            <person name="Berrin J.G."/>
            <person name="Delaux P.M."/>
            <person name="Dal Grande F."/>
            <person name="Keller J."/>
        </authorList>
    </citation>
    <scope>NUCLEOTIDE SEQUENCE [LARGE SCALE GENOMIC DNA]</scope>
    <source>
        <strain evidence="16 17">SAG 2043</strain>
    </source>
</reference>
<dbReference type="GO" id="GO:0005789">
    <property type="term" value="C:endoplasmic reticulum membrane"/>
    <property type="evidence" value="ECO:0007669"/>
    <property type="project" value="UniProtKB-SubCell"/>
</dbReference>
<comment type="catalytic activity">
    <reaction evidence="14">
        <text>L-prolyl-[collagen] + 2-oxoglutarate + O2 = trans-4-hydroxy-L-prolyl-[collagen] + succinate + CO2</text>
        <dbReference type="Rhea" id="RHEA:18945"/>
        <dbReference type="Rhea" id="RHEA-COMP:11676"/>
        <dbReference type="Rhea" id="RHEA-COMP:11680"/>
        <dbReference type="ChEBI" id="CHEBI:15379"/>
        <dbReference type="ChEBI" id="CHEBI:16526"/>
        <dbReference type="ChEBI" id="CHEBI:16810"/>
        <dbReference type="ChEBI" id="CHEBI:30031"/>
        <dbReference type="ChEBI" id="CHEBI:50342"/>
        <dbReference type="ChEBI" id="CHEBI:61965"/>
        <dbReference type="EC" id="1.14.11.2"/>
    </reaction>
</comment>
<comment type="caution">
    <text evidence="16">The sequence shown here is derived from an EMBL/GenBank/DDBJ whole genome shotgun (WGS) entry which is preliminary data.</text>
</comment>
<dbReference type="GO" id="GO:0004656">
    <property type="term" value="F:procollagen-proline 4-dioxygenase activity"/>
    <property type="evidence" value="ECO:0007669"/>
    <property type="project" value="UniProtKB-EC"/>
</dbReference>
<keyword evidence="9" id="KW-1133">Transmembrane helix</keyword>
<evidence type="ECO:0000256" key="14">
    <source>
        <dbReference type="ARBA" id="ARBA00049169"/>
    </source>
</evidence>
<comment type="similarity">
    <text evidence="3">Belongs to the P4HA family.</text>
</comment>
<evidence type="ECO:0000256" key="2">
    <source>
        <dbReference type="ARBA" id="ARBA00004648"/>
    </source>
</evidence>
<dbReference type="PANTHER" id="PTHR10869">
    <property type="entry name" value="PROLYL 4-HYDROXYLASE ALPHA SUBUNIT"/>
    <property type="match status" value="1"/>
</dbReference>
<evidence type="ECO:0000256" key="10">
    <source>
        <dbReference type="ARBA" id="ARBA00023002"/>
    </source>
</evidence>
<evidence type="ECO:0000256" key="3">
    <source>
        <dbReference type="ARBA" id="ARBA00006511"/>
    </source>
</evidence>
<evidence type="ECO:0000256" key="12">
    <source>
        <dbReference type="ARBA" id="ARBA00023136"/>
    </source>
</evidence>
<evidence type="ECO:0000256" key="1">
    <source>
        <dbReference type="ARBA" id="ARBA00001961"/>
    </source>
</evidence>
<keyword evidence="17" id="KW-1185">Reference proteome</keyword>
<dbReference type="SMART" id="SM00254">
    <property type="entry name" value="ShKT"/>
    <property type="match status" value="1"/>
</dbReference>
<keyword evidence="12" id="KW-0472">Membrane</keyword>
<dbReference type="FunFam" id="2.60.120.620:FF:000002">
    <property type="entry name" value="Prolyl 4-hydroxylase 4"/>
    <property type="match status" value="1"/>
</dbReference>
<keyword evidence="10" id="KW-0560">Oxidoreductase</keyword>